<reference evidence="1" key="1">
    <citation type="journal article" date="2019" name="bioRxiv">
        <title>The Genome of the Zebra Mussel, Dreissena polymorpha: A Resource for Invasive Species Research.</title>
        <authorList>
            <person name="McCartney M.A."/>
            <person name="Auch B."/>
            <person name="Kono T."/>
            <person name="Mallez S."/>
            <person name="Zhang Y."/>
            <person name="Obille A."/>
            <person name="Becker A."/>
            <person name="Abrahante J.E."/>
            <person name="Garbe J."/>
            <person name="Badalamenti J.P."/>
            <person name="Herman A."/>
            <person name="Mangelson H."/>
            <person name="Liachko I."/>
            <person name="Sullivan S."/>
            <person name="Sone E.D."/>
            <person name="Koren S."/>
            <person name="Silverstein K.A.T."/>
            <person name="Beckman K.B."/>
            <person name="Gohl D.M."/>
        </authorList>
    </citation>
    <scope>NUCLEOTIDE SEQUENCE</scope>
    <source>
        <strain evidence="1">Duluth1</strain>
        <tissue evidence="1">Whole animal</tissue>
    </source>
</reference>
<organism evidence="1 2">
    <name type="scientific">Dreissena polymorpha</name>
    <name type="common">Zebra mussel</name>
    <name type="synonym">Mytilus polymorpha</name>
    <dbReference type="NCBI Taxonomy" id="45954"/>
    <lineage>
        <taxon>Eukaryota</taxon>
        <taxon>Metazoa</taxon>
        <taxon>Spiralia</taxon>
        <taxon>Lophotrochozoa</taxon>
        <taxon>Mollusca</taxon>
        <taxon>Bivalvia</taxon>
        <taxon>Autobranchia</taxon>
        <taxon>Heteroconchia</taxon>
        <taxon>Euheterodonta</taxon>
        <taxon>Imparidentia</taxon>
        <taxon>Neoheterodontei</taxon>
        <taxon>Myida</taxon>
        <taxon>Dreissenoidea</taxon>
        <taxon>Dreissenidae</taxon>
        <taxon>Dreissena</taxon>
    </lineage>
</organism>
<gene>
    <name evidence="1" type="ORF">DPMN_123603</name>
</gene>
<evidence type="ECO:0000313" key="2">
    <source>
        <dbReference type="Proteomes" id="UP000828390"/>
    </source>
</evidence>
<dbReference type="EMBL" id="JAIWYP010000005">
    <property type="protein sequence ID" value="KAH3821835.1"/>
    <property type="molecule type" value="Genomic_DNA"/>
</dbReference>
<comment type="caution">
    <text evidence="1">The sequence shown here is derived from an EMBL/GenBank/DDBJ whole genome shotgun (WGS) entry which is preliminary data.</text>
</comment>
<keyword evidence="2" id="KW-1185">Reference proteome</keyword>
<accession>A0A9D4GUK0</accession>
<dbReference type="AlphaFoldDB" id="A0A9D4GUK0"/>
<protein>
    <submittedName>
        <fullName evidence="1">Uncharacterized protein</fullName>
    </submittedName>
</protein>
<name>A0A9D4GUK0_DREPO</name>
<proteinExistence type="predicted"/>
<sequence length="128" mass="14911">MRSLKNTDCLSRGSGYSEVMQNCWTLQDFTELAYTTSPQHKVSTEVRIKRDASDLDKCRQGLQRAHPSQLILFEKHCQLDSGWIRCESSCISVDWEQDHKRYHRKVNLNFITLREKIDTKILGIAPLL</sequence>
<evidence type="ECO:0000313" key="1">
    <source>
        <dbReference type="EMBL" id="KAH3821835.1"/>
    </source>
</evidence>
<reference evidence="1" key="2">
    <citation type="submission" date="2020-11" db="EMBL/GenBank/DDBJ databases">
        <authorList>
            <person name="McCartney M.A."/>
            <person name="Auch B."/>
            <person name="Kono T."/>
            <person name="Mallez S."/>
            <person name="Becker A."/>
            <person name="Gohl D.M."/>
            <person name="Silverstein K.A.T."/>
            <person name="Koren S."/>
            <person name="Bechman K.B."/>
            <person name="Herman A."/>
            <person name="Abrahante J.E."/>
            <person name="Garbe J."/>
        </authorList>
    </citation>
    <scope>NUCLEOTIDE SEQUENCE</scope>
    <source>
        <strain evidence="1">Duluth1</strain>
        <tissue evidence="1">Whole animal</tissue>
    </source>
</reference>
<dbReference type="Proteomes" id="UP000828390">
    <property type="component" value="Unassembled WGS sequence"/>
</dbReference>